<reference evidence="1 2" key="1">
    <citation type="submission" date="2024-03" db="EMBL/GenBank/DDBJ databases">
        <title>Draft genome sequence of Pseudonocardia carboxydivorans JCM 14827.</title>
        <authorList>
            <person name="Duangmal K."/>
        </authorList>
    </citation>
    <scope>NUCLEOTIDE SEQUENCE [LARGE SCALE GENOMIC DNA]</scope>
    <source>
        <strain evidence="1 2">JCM 14827</strain>
    </source>
</reference>
<name>A0ABU9A9S5_PSEA5</name>
<organism evidence="1 2">
    <name type="scientific">Pseudonocardia alni subsp. carboxydivorans</name>
    <dbReference type="NCBI Taxonomy" id="415010"/>
    <lineage>
        <taxon>Bacteria</taxon>
        <taxon>Bacillati</taxon>
        <taxon>Actinomycetota</taxon>
        <taxon>Actinomycetes</taxon>
        <taxon>Pseudonocardiales</taxon>
        <taxon>Pseudonocardiaceae</taxon>
        <taxon>Pseudonocardia</taxon>
    </lineage>
</organism>
<keyword evidence="2" id="KW-1185">Reference proteome</keyword>
<dbReference type="Proteomes" id="UP001367513">
    <property type="component" value="Unassembled WGS sequence"/>
</dbReference>
<comment type="caution">
    <text evidence="1">The sequence shown here is derived from an EMBL/GenBank/DDBJ whole genome shotgun (WGS) entry which is preliminary data.</text>
</comment>
<evidence type="ECO:0008006" key="3">
    <source>
        <dbReference type="Google" id="ProtNLM"/>
    </source>
</evidence>
<gene>
    <name evidence="1" type="ORF">WG925_03165</name>
</gene>
<evidence type="ECO:0000313" key="2">
    <source>
        <dbReference type="Proteomes" id="UP001367513"/>
    </source>
</evidence>
<dbReference type="Gene3D" id="1.25.40.10">
    <property type="entry name" value="Tetratricopeptide repeat domain"/>
    <property type="match status" value="1"/>
</dbReference>
<dbReference type="InterPro" id="IPR011990">
    <property type="entry name" value="TPR-like_helical_dom_sf"/>
</dbReference>
<dbReference type="RefSeq" id="WP_346105830.1">
    <property type="nucleotide sequence ID" value="NZ_BAAAOD010000047.1"/>
</dbReference>
<dbReference type="SUPFAM" id="SSF48452">
    <property type="entry name" value="TPR-like"/>
    <property type="match status" value="1"/>
</dbReference>
<dbReference type="EMBL" id="JBBPIX010000001">
    <property type="protein sequence ID" value="MEK6462731.1"/>
    <property type="molecule type" value="Genomic_DNA"/>
</dbReference>
<accession>A0ABU9A9S5</accession>
<sequence length="443" mass="47266">MTEAEMTNNGLARRVRDLAARRGVRSAADHVAVKRWLDGTQPKAETAVLIATCLSEKLGRTVTPFGLGFTAVVTGDDAPATTVEPVVYPDDADTATDRLDSVAAADTAGILVPGPHAWDGFATPSIITGYLFDDRSEYRRPDSDDAPVDAEAIRLTTARLMDLDFQLGGGHTRELLLFYFRSQVLPLLRSLPRGAGRADILSATSELAQMLGWSAYDAGRHAAAQRYLTYGLRLARDAGDVLLGARLLANLSHQANYLGRYRDAVQLSRAAITTSTGIPAPATLAMLHAMEARALASLSDGPGAEHALGRAEASLHQGGDADPAWISYFDPAELAGEAAHCFRDLGRGEETRHFAGLAVASDATPPRTRAFINMVTAAGALQEGSLDEAVAAARLAIELAGPLQSSRYQRYVADFVQQVSAAYPRERHTSELAELSDRASRSG</sequence>
<protein>
    <recommendedName>
        <fullName evidence="3">Transcriptional regulator</fullName>
    </recommendedName>
</protein>
<evidence type="ECO:0000313" key="1">
    <source>
        <dbReference type="EMBL" id="MEK6462731.1"/>
    </source>
</evidence>
<proteinExistence type="predicted"/>